<dbReference type="Gene3D" id="3.40.50.300">
    <property type="entry name" value="P-loop containing nucleotide triphosphate hydrolases"/>
    <property type="match status" value="2"/>
</dbReference>
<dbReference type="PANTHER" id="PTHR32114:SF2">
    <property type="entry name" value="ABC TRANSPORTER ABCH.3"/>
    <property type="match status" value="1"/>
</dbReference>
<name>A0A4Z0W0Z0_9BACT</name>
<dbReference type="OrthoDB" id="9795626at2"/>
<dbReference type="InterPro" id="IPR038729">
    <property type="entry name" value="Rad50/SbcC_AAA"/>
</dbReference>
<dbReference type="PANTHER" id="PTHR32114">
    <property type="entry name" value="ABC TRANSPORTER ABCH.3"/>
    <property type="match status" value="1"/>
</dbReference>
<dbReference type="SUPFAM" id="SSF52540">
    <property type="entry name" value="P-loop containing nucleoside triphosphate hydrolases"/>
    <property type="match status" value="2"/>
</dbReference>
<dbReference type="Pfam" id="PF13558">
    <property type="entry name" value="SbcC_Walker_B"/>
    <property type="match status" value="1"/>
</dbReference>
<gene>
    <name evidence="4" type="ORF">E4650_09835</name>
</gene>
<organism evidence="4 5">
    <name type="scientific">Geotoga petraea</name>
    <dbReference type="NCBI Taxonomy" id="28234"/>
    <lineage>
        <taxon>Bacteria</taxon>
        <taxon>Thermotogati</taxon>
        <taxon>Thermotogota</taxon>
        <taxon>Thermotogae</taxon>
        <taxon>Petrotogales</taxon>
        <taxon>Petrotogaceae</taxon>
        <taxon>Geotoga</taxon>
    </lineage>
</organism>
<dbReference type="EMBL" id="SRME01000008">
    <property type="protein sequence ID" value="TGG86779.1"/>
    <property type="molecule type" value="Genomic_DNA"/>
</dbReference>
<comment type="caution">
    <text evidence="4">The sequence shown here is derived from an EMBL/GenBank/DDBJ whole genome shotgun (WGS) entry which is preliminary data.</text>
</comment>
<dbReference type="Pfam" id="PF13476">
    <property type="entry name" value="AAA_23"/>
    <property type="match status" value="1"/>
</dbReference>
<sequence>MMKPLKLKFKAFGPFLEEQEIDFEKLKNDRLFLITGPTGAGKTTIFDAICFALYGNGSMGERGNANSRSDFADENTDTFVEFEFMLKDKKIKINRTPTYMRAKKRGDGLTENRTTADIKIYKNEELISEGYGADEVTEIVKKYLNLDYNQFRQIMMIPQGEFRKLILAGSDERAEIFKKIFDISIYEQFENKIVEKYIELEKILKDFKLKTKTIAEKVSIDSEKYQELINSEYINTEELIFQITIEIEKNEKTKNKVNEEKSKKQQKQKELNSHLERIKKDNELLNKKEEIQKELQDLLKNEETIKTKEKQLEKIKKAEKIIPYEEKYKEYKQQLSEKQNQHEKQNLILEESLKKQEIINQKLPKIEGDYQKISAIKKEVEDLNKKLEKIKTLNKTKSKHEKILTEIKNEEEKLKKIESKISESKEEFEKNEDFINKNEDINMEILENKIKELNKIYNSTKSLKQKYTEFENIYSNFKKAKTEKEDNEEFVKKLRSEYHEKTQKLIDSQSYFLASKLVEGEPCPVCGSTHHPSPAKKNEDMITEEELKELNKKLQKQEKQNSETQKKFEEISKEYNETASFVISEYKRICGELELLPKDKRELKTHLEEIINSLEDSLKKQKAEFDKKSKISQEIKNKKLQNKQIKEQLKTLEEQKETQNKQINSLKTQEISLKKDIQNLSEQIENKTEEQIKKSIEENNDFIEKTEKNYHQIKKESEETSKTVNSVKGTIKTLKQDIENLTAKVSQEKKNFEAMIQKMQFQTTEEYETFKKQIDNITHIEKEIKEYRENIQNKKSLLNDLEKSTKNIRKINEVPLSEMIEKLTEEIETIIKQESNLEYKIKDLKDTIDSIESIKKETAEKEKEFETIKSIKDVSTGNNNSKISLSKYVLAYYFEEILSRANQRLKKLTENRYRLYRASKVIDARKKEGLEIMVFDNYTAKKREIKTLSGGESFKAALSLALGLADVVQSHSGGVSLDTIFIDEGFGSLDTNSLDNAIEVLTELHNSGRMVGIISHVSELKERINSKIEIIPSKQGSTIKK</sequence>
<dbReference type="InterPro" id="IPR027417">
    <property type="entry name" value="P-loop_NTPase"/>
</dbReference>
<protein>
    <recommendedName>
        <fullName evidence="3">Rad50/SbcC-type AAA domain-containing protein</fullName>
    </recommendedName>
</protein>
<reference evidence="4 5" key="1">
    <citation type="submission" date="2019-04" db="EMBL/GenBank/DDBJ databases">
        <title>Draft genome sequence data and analysis of a Fermenting Bacterium, Geotoga petraea strain HO-Geo1, isolated from heavy-oil petroleum reservoir in Russia.</title>
        <authorList>
            <person name="Grouzdev D.S."/>
            <person name="Semenova E.M."/>
            <person name="Sokolova D.S."/>
            <person name="Tourova T.P."/>
            <person name="Poltaraus A.B."/>
            <person name="Nazina T.N."/>
        </authorList>
    </citation>
    <scope>NUCLEOTIDE SEQUENCE [LARGE SCALE GENOMIC DNA]</scope>
    <source>
        <strain evidence="4 5">HO-Geo1</strain>
    </source>
</reference>
<feature type="coiled-coil region" evidence="1">
    <location>
        <begin position="540"/>
        <end position="574"/>
    </location>
</feature>
<evidence type="ECO:0000256" key="2">
    <source>
        <dbReference type="SAM" id="MobiDB-lite"/>
    </source>
</evidence>
<keyword evidence="1" id="KW-0175">Coiled coil</keyword>
<evidence type="ECO:0000256" key="1">
    <source>
        <dbReference type="SAM" id="Coils"/>
    </source>
</evidence>
<proteinExistence type="predicted"/>
<feature type="region of interest" description="Disordered" evidence="2">
    <location>
        <begin position="254"/>
        <end position="273"/>
    </location>
</feature>
<feature type="coiled-coil region" evidence="1">
    <location>
        <begin position="604"/>
        <end position="864"/>
    </location>
</feature>
<evidence type="ECO:0000259" key="3">
    <source>
        <dbReference type="Pfam" id="PF13476"/>
    </source>
</evidence>
<feature type="domain" description="Rad50/SbcC-type AAA" evidence="3">
    <location>
        <begin position="6"/>
        <end position="215"/>
    </location>
</feature>
<evidence type="ECO:0000313" key="5">
    <source>
        <dbReference type="Proteomes" id="UP000297288"/>
    </source>
</evidence>
<dbReference type="AlphaFoldDB" id="A0A4Z0W0Z0"/>
<accession>A0A4Z0W0Z0</accession>
<evidence type="ECO:0000313" key="4">
    <source>
        <dbReference type="EMBL" id="TGG86779.1"/>
    </source>
</evidence>
<dbReference type="Proteomes" id="UP000297288">
    <property type="component" value="Unassembled WGS sequence"/>
</dbReference>